<feature type="transmembrane region" description="Helical" evidence="1">
    <location>
        <begin position="92"/>
        <end position="114"/>
    </location>
</feature>
<feature type="transmembrane region" description="Helical" evidence="1">
    <location>
        <begin position="20"/>
        <end position="40"/>
    </location>
</feature>
<feature type="transmembrane region" description="Helical" evidence="1">
    <location>
        <begin position="61"/>
        <end position="86"/>
    </location>
</feature>
<keyword evidence="3" id="KW-0645">Protease</keyword>
<evidence type="ECO:0000256" key="1">
    <source>
        <dbReference type="SAM" id="Phobius"/>
    </source>
</evidence>
<feature type="domain" description="CAAX prenyl protease 2/Lysostaphin resistance protein A-like" evidence="2">
    <location>
        <begin position="95"/>
        <end position="187"/>
    </location>
</feature>
<dbReference type="PANTHER" id="PTHR39430">
    <property type="entry name" value="MEMBRANE-ASSOCIATED PROTEASE-RELATED"/>
    <property type="match status" value="1"/>
</dbReference>
<comment type="caution">
    <text evidence="3">The sequence shown here is derived from an EMBL/GenBank/DDBJ whole genome shotgun (WGS) entry which is preliminary data.</text>
</comment>
<dbReference type="PANTHER" id="PTHR39430:SF1">
    <property type="entry name" value="PROTEASE"/>
    <property type="match status" value="1"/>
</dbReference>
<reference evidence="3" key="1">
    <citation type="submission" date="2023-07" db="EMBL/GenBank/DDBJ databases">
        <title>Sequencing the genomes of 1000 actinobacteria strains.</title>
        <authorList>
            <person name="Klenk H.-P."/>
        </authorList>
    </citation>
    <scope>NUCLEOTIDE SEQUENCE</scope>
    <source>
        <strain evidence="3">DSM 44707</strain>
    </source>
</reference>
<organism evidence="3 4">
    <name type="scientific">Catenuloplanes atrovinosus</name>
    <dbReference type="NCBI Taxonomy" id="137266"/>
    <lineage>
        <taxon>Bacteria</taxon>
        <taxon>Bacillati</taxon>
        <taxon>Actinomycetota</taxon>
        <taxon>Actinomycetes</taxon>
        <taxon>Micromonosporales</taxon>
        <taxon>Micromonosporaceae</taxon>
        <taxon>Catenuloplanes</taxon>
    </lineage>
</organism>
<evidence type="ECO:0000259" key="2">
    <source>
        <dbReference type="Pfam" id="PF02517"/>
    </source>
</evidence>
<dbReference type="GO" id="GO:0004175">
    <property type="term" value="F:endopeptidase activity"/>
    <property type="evidence" value="ECO:0007669"/>
    <property type="project" value="UniProtKB-ARBA"/>
</dbReference>
<proteinExistence type="predicted"/>
<sequence length="267" mass="28044">MLLVLVASRGINGLASVNPLIALVAGALTSAAAIAAYVWLTRRVEGREADEVSLRNMWPGLFRGILLGAGLFTATILLIGMFGGWASVSWHSFGAFLVTLGLMASVAVSEELLFRGVVYRILEERAGTVIAVLASSLFFGAMHLVNEHATPWGAVAIALEGGTLTAACFLLTRSLWLPIGLHFAWNATQSGVFGAPVSGAESGDSGLLHLALHTSKTALTGGTFGPEASLIAMLVCTVPAILLLRRAHRAGRFRTGTLTGRLRARPE</sequence>
<keyword evidence="1" id="KW-0472">Membrane</keyword>
<dbReference type="InterPro" id="IPR003675">
    <property type="entry name" value="Rce1/LyrA-like_dom"/>
</dbReference>
<keyword evidence="3" id="KW-0378">Hydrolase</keyword>
<keyword evidence="1" id="KW-0812">Transmembrane</keyword>
<dbReference type="Proteomes" id="UP001183643">
    <property type="component" value="Unassembled WGS sequence"/>
</dbReference>
<dbReference type="GO" id="GO:0080120">
    <property type="term" value="P:CAAX-box protein maturation"/>
    <property type="evidence" value="ECO:0007669"/>
    <property type="project" value="UniProtKB-ARBA"/>
</dbReference>
<keyword evidence="4" id="KW-1185">Reference proteome</keyword>
<keyword evidence="1" id="KW-1133">Transmembrane helix</keyword>
<dbReference type="AlphaFoldDB" id="A0AAE3YTN8"/>
<evidence type="ECO:0000313" key="3">
    <source>
        <dbReference type="EMBL" id="MDR7279728.1"/>
    </source>
</evidence>
<accession>A0AAE3YTN8</accession>
<name>A0AAE3YTN8_9ACTN</name>
<evidence type="ECO:0000313" key="4">
    <source>
        <dbReference type="Proteomes" id="UP001183643"/>
    </source>
</evidence>
<gene>
    <name evidence="3" type="ORF">J2S41_006506</name>
</gene>
<feature type="transmembrane region" description="Helical" evidence="1">
    <location>
        <begin position="228"/>
        <end position="244"/>
    </location>
</feature>
<dbReference type="EMBL" id="JAVDYB010000001">
    <property type="protein sequence ID" value="MDR7279728.1"/>
    <property type="molecule type" value="Genomic_DNA"/>
</dbReference>
<dbReference type="RefSeq" id="WP_310373715.1">
    <property type="nucleotide sequence ID" value="NZ_JAVDYB010000001.1"/>
</dbReference>
<protein>
    <submittedName>
        <fullName evidence="3">Membrane protease YdiL (CAAX protease family)</fullName>
    </submittedName>
</protein>
<dbReference type="Pfam" id="PF02517">
    <property type="entry name" value="Rce1-like"/>
    <property type="match status" value="1"/>
</dbReference>
<dbReference type="GO" id="GO:0006508">
    <property type="term" value="P:proteolysis"/>
    <property type="evidence" value="ECO:0007669"/>
    <property type="project" value="UniProtKB-KW"/>
</dbReference>
<feature type="transmembrane region" description="Helical" evidence="1">
    <location>
        <begin position="126"/>
        <end position="145"/>
    </location>
</feature>